<evidence type="ECO:0000256" key="1">
    <source>
        <dbReference type="ARBA" id="ARBA00004141"/>
    </source>
</evidence>
<evidence type="ECO:0000256" key="6">
    <source>
        <dbReference type="ARBA" id="ARBA00023136"/>
    </source>
</evidence>
<keyword evidence="3 9" id="KW-0812">Transmembrane</keyword>
<dbReference type="SUPFAM" id="SSF81321">
    <property type="entry name" value="Family A G protein-coupled receptor-like"/>
    <property type="match status" value="1"/>
</dbReference>
<evidence type="ECO:0000256" key="5">
    <source>
        <dbReference type="ARBA" id="ARBA00023040"/>
    </source>
</evidence>
<protein>
    <submittedName>
        <fullName evidence="11">Growth hormone secretagogue receptor type 1-like protein</fullName>
    </submittedName>
</protein>
<comment type="caution">
    <text evidence="11">The sequence shown here is derived from an EMBL/GenBank/DDBJ whole genome shotgun (WGS) entry which is preliminary data.</text>
</comment>
<evidence type="ECO:0000256" key="3">
    <source>
        <dbReference type="ARBA" id="ARBA00022692"/>
    </source>
</evidence>
<dbReference type="PANTHER" id="PTHR24243">
    <property type="entry name" value="G-PROTEIN COUPLED RECEPTOR"/>
    <property type="match status" value="1"/>
</dbReference>
<dbReference type="InterPro" id="IPR012337">
    <property type="entry name" value="RNaseH-like_sf"/>
</dbReference>
<evidence type="ECO:0000256" key="7">
    <source>
        <dbReference type="ARBA" id="ARBA00023170"/>
    </source>
</evidence>
<keyword evidence="8" id="KW-0807">Transducer</keyword>
<feature type="non-terminal residue" evidence="11">
    <location>
        <position position="350"/>
    </location>
</feature>
<dbReference type="STRING" id="1965070.A0A443QLS4"/>
<reference evidence="11 12" key="1">
    <citation type="journal article" date="2018" name="Gigascience">
        <title>Genomes of trombidid mites reveal novel predicted allergens and laterally-transferred genes associated with secondary metabolism.</title>
        <authorList>
            <person name="Dong X."/>
            <person name="Chaisiri K."/>
            <person name="Xia D."/>
            <person name="Armstrong S.D."/>
            <person name="Fang Y."/>
            <person name="Donnelly M.J."/>
            <person name="Kadowaki T."/>
            <person name="McGarry J.W."/>
            <person name="Darby A.C."/>
            <person name="Makepeace B.L."/>
        </authorList>
    </citation>
    <scope>NUCLEOTIDE SEQUENCE [LARGE SCALE GENOMIC DNA]</scope>
    <source>
        <strain evidence="11">UoL-WK</strain>
    </source>
</reference>
<dbReference type="SUPFAM" id="SSF53098">
    <property type="entry name" value="Ribonuclease H-like"/>
    <property type="match status" value="1"/>
</dbReference>
<sequence>MLDEKYFLLTAFVKDLLRKMRWISLTTDTWTNQQNNTSYRSLTSHFIKNFKHESVILATKHFPERHTAANLENCIAEILKGKTVSYVEFSVAHGSILTILAISVERFYAICRPFQAGYKCTKRRALIIIALIWMISLLSSTPLLLITELLTVEYIDGTLVNTCVNTLKNGWHPAYYVTIIVLFFCIPFLILVYIYTVIAKKLFNDSHNLMASTRLKKQIQVRRQVVIMLVSVCITFFSCLLPFRLMTLWIIFTSSETIESIGMENYYSSLYFCRVMIYLNSSINPILYNVISTKFRKGFTQALRLRIGKKKKASNSNTRTLSFMKNDQSNSLLTAIKRKTNQCNDEVSEV</sequence>
<accession>A0A443QLS4</accession>
<keyword evidence="4 9" id="KW-1133">Transmembrane helix</keyword>
<feature type="transmembrane region" description="Helical" evidence="9">
    <location>
        <begin position="125"/>
        <end position="146"/>
    </location>
</feature>
<gene>
    <name evidence="11" type="ORF">B4U79_06395</name>
</gene>
<dbReference type="AlphaFoldDB" id="A0A443QLS4"/>
<organism evidence="11 12">
    <name type="scientific">Dinothrombium tinctorium</name>
    <dbReference type="NCBI Taxonomy" id="1965070"/>
    <lineage>
        <taxon>Eukaryota</taxon>
        <taxon>Metazoa</taxon>
        <taxon>Ecdysozoa</taxon>
        <taxon>Arthropoda</taxon>
        <taxon>Chelicerata</taxon>
        <taxon>Arachnida</taxon>
        <taxon>Acari</taxon>
        <taxon>Acariformes</taxon>
        <taxon>Trombidiformes</taxon>
        <taxon>Prostigmata</taxon>
        <taxon>Anystina</taxon>
        <taxon>Parasitengona</taxon>
        <taxon>Trombidioidea</taxon>
        <taxon>Trombidiidae</taxon>
        <taxon>Dinothrombium</taxon>
    </lineage>
</organism>
<dbReference type="InterPro" id="IPR000276">
    <property type="entry name" value="GPCR_Rhodpsn"/>
</dbReference>
<feature type="transmembrane region" description="Helical" evidence="9">
    <location>
        <begin position="174"/>
        <end position="198"/>
    </location>
</feature>
<keyword evidence="5" id="KW-0297">G-protein coupled receptor</keyword>
<evidence type="ECO:0000256" key="9">
    <source>
        <dbReference type="SAM" id="Phobius"/>
    </source>
</evidence>
<feature type="transmembrane region" description="Helical" evidence="9">
    <location>
        <begin position="271"/>
        <end position="291"/>
    </location>
</feature>
<name>A0A443QLS4_9ACAR</name>
<keyword evidence="12" id="KW-1185">Reference proteome</keyword>
<evidence type="ECO:0000256" key="4">
    <source>
        <dbReference type="ARBA" id="ARBA00022989"/>
    </source>
</evidence>
<dbReference type="InterPro" id="IPR017452">
    <property type="entry name" value="GPCR_Rhodpsn_7TM"/>
</dbReference>
<dbReference type="GO" id="GO:0004930">
    <property type="term" value="F:G protein-coupled receptor activity"/>
    <property type="evidence" value="ECO:0007669"/>
    <property type="project" value="UniProtKB-KW"/>
</dbReference>
<dbReference type="PANTHER" id="PTHR24243:SF233">
    <property type="entry name" value="THYROTROPIN-RELEASING HORMONE RECEPTOR"/>
    <property type="match status" value="1"/>
</dbReference>
<comment type="subcellular location">
    <subcellularLocation>
        <location evidence="1">Membrane</location>
        <topology evidence="1">Multi-pass membrane protein</topology>
    </subcellularLocation>
</comment>
<keyword evidence="7 11" id="KW-0675">Receptor</keyword>
<comment type="similarity">
    <text evidence="2">Belongs to the G-protein coupled receptor 1 family.</text>
</comment>
<evidence type="ECO:0000259" key="10">
    <source>
        <dbReference type="PROSITE" id="PS50262"/>
    </source>
</evidence>
<dbReference type="PROSITE" id="PS50262">
    <property type="entry name" value="G_PROTEIN_RECEP_F1_2"/>
    <property type="match status" value="1"/>
</dbReference>
<keyword evidence="6 9" id="KW-0472">Membrane</keyword>
<evidence type="ECO:0000313" key="11">
    <source>
        <dbReference type="EMBL" id="RWS03899.1"/>
    </source>
</evidence>
<dbReference type="Pfam" id="PF00001">
    <property type="entry name" value="7tm_1"/>
    <property type="match status" value="1"/>
</dbReference>
<feature type="transmembrane region" description="Helical" evidence="9">
    <location>
        <begin position="225"/>
        <end position="251"/>
    </location>
</feature>
<evidence type="ECO:0000256" key="8">
    <source>
        <dbReference type="ARBA" id="ARBA00023224"/>
    </source>
</evidence>
<dbReference type="Gene3D" id="1.20.1070.10">
    <property type="entry name" value="Rhodopsin 7-helix transmembrane proteins"/>
    <property type="match status" value="1"/>
</dbReference>
<dbReference type="GO" id="GO:0005886">
    <property type="term" value="C:plasma membrane"/>
    <property type="evidence" value="ECO:0007669"/>
    <property type="project" value="TreeGrafter"/>
</dbReference>
<feature type="domain" description="G-protein coupled receptors family 1 profile" evidence="10">
    <location>
        <begin position="95"/>
        <end position="288"/>
    </location>
</feature>
<evidence type="ECO:0000256" key="2">
    <source>
        <dbReference type="ARBA" id="ARBA00010663"/>
    </source>
</evidence>
<dbReference type="Proteomes" id="UP000285301">
    <property type="component" value="Unassembled WGS sequence"/>
</dbReference>
<proteinExistence type="inferred from homology"/>
<evidence type="ECO:0000313" key="12">
    <source>
        <dbReference type="Proteomes" id="UP000285301"/>
    </source>
</evidence>
<dbReference type="PRINTS" id="PR00237">
    <property type="entry name" value="GPCRRHODOPSN"/>
</dbReference>
<dbReference type="OrthoDB" id="10036964at2759"/>
<dbReference type="EMBL" id="NCKU01006041">
    <property type="protein sequence ID" value="RWS03899.1"/>
    <property type="molecule type" value="Genomic_DNA"/>
</dbReference>